<evidence type="ECO:0000313" key="3">
    <source>
        <dbReference type="Proteomes" id="UP000664417"/>
    </source>
</evidence>
<name>A0A8J7QP06_9BACT</name>
<accession>A0A8J7QP06</accession>
<evidence type="ECO:0008006" key="4">
    <source>
        <dbReference type="Google" id="ProtNLM"/>
    </source>
</evidence>
<sequence>MPTLLLILLSLTPTPTTASPLILTESDARLIPNGRRLMFLDQPFSGVVWRAATEGNGRLVSYHNGLREGLALSWRGDGGIATVRRFAADRKVGTHLGWWPDRRPRFVYHFENGLTHGPQHTYYADGRPATAYHFIQGRETGAQKAWTRKGELVANYVVRNGRRYGLIGAKPCYTTTAVTQNIEEGRTP</sequence>
<dbReference type="AlphaFoldDB" id="A0A8J7QP06"/>
<proteinExistence type="predicted"/>
<evidence type="ECO:0000313" key="2">
    <source>
        <dbReference type="EMBL" id="MBO1322625.1"/>
    </source>
</evidence>
<dbReference type="SUPFAM" id="SSF82185">
    <property type="entry name" value="Histone H3 K4-specific methyltransferase SET7/9 N-terminal domain"/>
    <property type="match status" value="1"/>
</dbReference>
<dbReference type="RefSeq" id="WP_207862598.1">
    <property type="nucleotide sequence ID" value="NZ_JAFREP010000040.1"/>
</dbReference>
<evidence type="ECO:0000256" key="1">
    <source>
        <dbReference type="SAM" id="SignalP"/>
    </source>
</evidence>
<reference evidence="2" key="1">
    <citation type="submission" date="2021-03" db="EMBL/GenBank/DDBJ databases">
        <authorList>
            <person name="Wang G."/>
        </authorList>
    </citation>
    <scope>NUCLEOTIDE SEQUENCE</scope>
    <source>
        <strain evidence="2">KCTC 12899</strain>
    </source>
</reference>
<gene>
    <name evidence="2" type="ORF">J3U88_29395</name>
</gene>
<keyword evidence="3" id="KW-1185">Reference proteome</keyword>
<comment type="caution">
    <text evidence="2">The sequence shown here is derived from an EMBL/GenBank/DDBJ whole genome shotgun (WGS) entry which is preliminary data.</text>
</comment>
<feature type="chain" id="PRO_5035263010" description="Toxin-antitoxin system YwqK family antitoxin" evidence="1">
    <location>
        <begin position="19"/>
        <end position="188"/>
    </location>
</feature>
<dbReference type="Proteomes" id="UP000664417">
    <property type="component" value="Unassembled WGS sequence"/>
</dbReference>
<protein>
    <recommendedName>
        <fullName evidence="4">Toxin-antitoxin system YwqK family antitoxin</fullName>
    </recommendedName>
</protein>
<dbReference type="Gene3D" id="2.20.110.10">
    <property type="entry name" value="Histone H3 K4-specific methyltransferase SET7/9 N-terminal domain"/>
    <property type="match status" value="1"/>
</dbReference>
<keyword evidence="1" id="KW-0732">Signal</keyword>
<organism evidence="2 3">
    <name type="scientific">Acanthopleuribacter pedis</name>
    <dbReference type="NCBI Taxonomy" id="442870"/>
    <lineage>
        <taxon>Bacteria</taxon>
        <taxon>Pseudomonadati</taxon>
        <taxon>Acidobacteriota</taxon>
        <taxon>Holophagae</taxon>
        <taxon>Acanthopleuribacterales</taxon>
        <taxon>Acanthopleuribacteraceae</taxon>
        <taxon>Acanthopleuribacter</taxon>
    </lineage>
</organism>
<dbReference type="EMBL" id="JAFREP010000040">
    <property type="protein sequence ID" value="MBO1322625.1"/>
    <property type="molecule type" value="Genomic_DNA"/>
</dbReference>
<feature type="signal peptide" evidence="1">
    <location>
        <begin position="1"/>
        <end position="18"/>
    </location>
</feature>